<dbReference type="SUPFAM" id="SSF141072">
    <property type="entry name" value="CalX-like"/>
    <property type="match status" value="7"/>
</dbReference>
<feature type="domain" description="VWFA" evidence="6">
    <location>
        <begin position="75"/>
        <end position="220"/>
    </location>
</feature>
<name>A0A4R7VD39_9PSEU</name>
<accession>A0A4R7VD39</accession>
<dbReference type="Gene3D" id="3.40.50.410">
    <property type="entry name" value="von Willebrand factor, type A domain"/>
    <property type="match status" value="1"/>
</dbReference>
<dbReference type="PANTHER" id="PTHR11878">
    <property type="entry name" value="SODIUM/CALCIUM EXCHANGER"/>
    <property type="match status" value="1"/>
</dbReference>
<protein>
    <submittedName>
        <fullName evidence="7">von Willebrand factor type A domain-containing protein</fullName>
    </submittedName>
</protein>
<keyword evidence="2" id="KW-0677">Repeat</keyword>
<dbReference type="EMBL" id="SOCP01000010">
    <property type="protein sequence ID" value="TDV47040.1"/>
    <property type="molecule type" value="Genomic_DNA"/>
</dbReference>
<keyword evidence="4" id="KW-0406">Ion transport</keyword>
<evidence type="ECO:0000256" key="5">
    <source>
        <dbReference type="SAM" id="SignalP"/>
    </source>
</evidence>
<gene>
    <name evidence="7" type="ORF">CLV71_110223</name>
</gene>
<dbReference type="SUPFAM" id="SSF53300">
    <property type="entry name" value="vWA-like"/>
    <property type="match status" value="1"/>
</dbReference>
<dbReference type="InterPro" id="IPR003644">
    <property type="entry name" value="Calx_beta"/>
</dbReference>
<evidence type="ECO:0000256" key="4">
    <source>
        <dbReference type="ARBA" id="ARBA00023065"/>
    </source>
</evidence>
<dbReference type="Pfam" id="PF03160">
    <property type="entry name" value="Calx-beta"/>
    <property type="match status" value="6"/>
</dbReference>
<evidence type="ECO:0000256" key="2">
    <source>
        <dbReference type="ARBA" id="ARBA00022737"/>
    </source>
</evidence>
<dbReference type="SMART" id="SM00237">
    <property type="entry name" value="Calx_beta"/>
    <property type="match status" value="7"/>
</dbReference>
<keyword evidence="8" id="KW-1185">Reference proteome</keyword>
<evidence type="ECO:0000313" key="7">
    <source>
        <dbReference type="EMBL" id="TDV47040.1"/>
    </source>
</evidence>
<reference evidence="7 8" key="1">
    <citation type="submission" date="2019-03" db="EMBL/GenBank/DDBJ databases">
        <title>Genomic Encyclopedia of Archaeal and Bacterial Type Strains, Phase II (KMG-II): from individual species to whole genera.</title>
        <authorList>
            <person name="Goeker M."/>
        </authorList>
    </citation>
    <scope>NUCLEOTIDE SEQUENCE [LARGE SCALE GENOMIC DNA]</scope>
    <source>
        <strain evidence="7 8">DSM 45499</strain>
    </source>
</reference>
<evidence type="ECO:0000313" key="8">
    <source>
        <dbReference type="Proteomes" id="UP000294927"/>
    </source>
</evidence>
<dbReference type="InterPro" id="IPR051171">
    <property type="entry name" value="CaCA"/>
</dbReference>
<feature type="chain" id="PRO_5020338587" evidence="5">
    <location>
        <begin position="39"/>
        <end position="1303"/>
    </location>
</feature>
<feature type="signal peptide" evidence="5">
    <location>
        <begin position="1"/>
        <end position="38"/>
    </location>
</feature>
<dbReference type="PROSITE" id="PS51318">
    <property type="entry name" value="TAT"/>
    <property type="match status" value="1"/>
</dbReference>
<dbReference type="InterPro" id="IPR006311">
    <property type="entry name" value="TAT_signal"/>
</dbReference>
<dbReference type="InterPro" id="IPR002035">
    <property type="entry name" value="VWF_A"/>
</dbReference>
<dbReference type="InterPro" id="IPR036465">
    <property type="entry name" value="vWFA_dom_sf"/>
</dbReference>
<comment type="caution">
    <text evidence="7">The sequence shown here is derived from an EMBL/GenBank/DDBJ whole genome shotgun (WGS) entry which is preliminary data.</text>
</comment>
<dbReference type="GO" id="GO:0030001">
    <property type="term" value="P:metal ion transport"/>
    <property type="evidence" value="ECO:0007669"/>
    <property type="project" value="TreeGrafter"/>
</dbReference>
<dbReference type="PROSITE" id="PS50234">
    <property type="entry name" value="VWFA"/>
    <property type="match status" value="1"/>
</dbReference>
<evidence type="ECO:0000259" key="6">
    <source>
        <dbReference type="PROSITE" id="PS50234"/>
    </source>
</evidence>
<keyword evidence="3" id="KW-0106">Calcium</keyword>
<dbReference type="Pfam" id="PF00092">
    <property type="entry name" value="VWA"/>
    <property type="match status" value="1"/>
</dbReference>
<proteinExistence type="predicted"/>
<dbReference type="CDD" id="cd00198">
    <property type="entry name" value="vWFA"/>
    <property type="match status" value="1"/>
</dbReference>
<dbReference type="GO" id="GO:0007154">
    <property type="term" value="P:cell communication"/>
    <property type="evidence" value="ECO:0007669"/>
    <property type="project" value="InterPro"/>
</dbReference>
<dbReference type="Gene3D" id="2.60.40.2030">
    <property type="match status" value="7"/>
</dbReference>
<keyword evidence="4" id="KW-0813">Transport</keyword>
<keyword evidence="1 5" id="KW-0732">Signal</keyword>
<dbReference type="Proteomes" id="UP000294927">
    <property type="component" value="Unassembled WGS sequence"/>
</dbReference>
<evidence type="ECO:0000256" key="3">
    <source>
        <dbReference type="ARBA" id="ARBA00022837"/>
    </source>
</evidence>
<dbReference type="GO" id="GO:0016020">
    <property type="term" value="C:membrane"/>
    <property type="evidence" value="ECO:0007669"/>
    <property type="project" value="InterPro"/>
</dbReference>
<dbReference type="InterPro" id="IPR038081">
    <property type="entry name" value="CalX-like_sf"/>
</dbReference>
<sequence>MSQPQPMAPVKRRAVLLTAAAVAIAAVGVAVPAPVAVAAAAAGVVPGKAELTLAPGESGTVAAAVTTPAVAPDPDIVFLADTTGSMDPALANVRNALPSIIDEVRATQPSARFGVAEYKSQADGSRAFRVDAALTDDRNAAVNGAQQWLYNVGGGGGPQSDFLNAHYQLATGAVEFRPVGSRVVVWFGDARSADPSLGHTLSDTVNALRAGGIRVIAVPVVGTSAPGLDERGQATSLTNRTFGVLMPSQSAGGVATAILGGLSTLTVPVAPVPACDQQLTLTPDRPTRMVRSGGTASFTETVAVAPNTDPGTYRCTVDFQVSGTPVGITQTVTVRVPGTLPVLRISDVTVDEGDYGTSPATLTVTMDRPSTGRVTIDWATVAGTAGIYDFSGGSGTLTFEPGETSKQVTVDVIGDEGDEQDEWFTVHLSDPEGATIENADGVVTIRDDDETPVEIRISDTSVPEADEDTTGALTVSLNRPSDQTVTVYWQMAPGTASGTDYDNRSGSVVFGPGSTSAQLPVTIRGDDIEEPDETFSVHLFNPTGALIADADGVVTIVDDDGAGPAVRIGRASVAEGYAGTTPVTLTVVLDRPSTTPVPVQWTTEAYTANADDFVAASGTVTFEPGQVSAQITVQVRGDAVQEGDEWFLVHLSGANVVDLVGFVTITDDDADTGPHPTVPPPALRIGDVTVPEGNSGDTPATVTVALEPNSHQVSVHWTTDNGTATAPGDFTAGAGTLVFAPGETSKQITVPVTGESSFEDTETFAVHLSAPDNAEIADGIGVVTIANDDDEDSAAEIGVDDATVTESAGQAVVNVRLTSARDEAVTVRLATEPGSATDGCDYHGVDTTVTFEPGETLVSVPVEIVGDTDPEPAETFTAELSAPVGATIADPTAIVTIEDDDEAGDLPVVSVADGFAPENAGQVLFEVHLTKPASGDVTVHWTTEPGTATGADFDQVAGDVTFAPGETVLQVGVPLYDDDSYENDETFTLTLSSPVGATLGDAEAAGVIVDDDDYVGTPVVSVSDAAGPESGGPLGFEVRLSEAVPSEVTVDWTTTGGTAVAPYDYEASSGTVVFAPGQSTATVWVPLEDDSSTEPDETFTLSLSGASGAMVGDGEAVGTIVNDDYETVTGFTCSASAADVLGSSTATAGRDRCADDRKVAGHVRLGGGLLTVRVDGLTATTDAAQGGMSATAALRTTRISTVGLLIEIGETTSTAMVTCVAGPKGVSPALSGSSTMAWLKVNGRRMPIGTGPVRIPLEVGSLSLNSTVSGPDGLTQRAFDLRTPLGDVVVGSSSVGMTGNPCR</sequence>
<organism evidence="7 8">
    <name type="scientific">Actinophytocola oryzae</name>
    <dbReference type="NCBI Taxonomy" id="502181"/>
    <lineage>
        <taxon>Bacteria</taxon>
        <taxon>Bacillati</taxon>
        <taxon>Actinomycetota</taxon>
        <taxon>Actinomycetes</taxon>
        <taxon>Pseudonocardiales</taxon>
        <taxon>Pseudonocardiaceae</taxon>
    </lineage>
</organism>
<evidence type="ECO:0000256" key="1">
    <source>
        <dbReference type="ARBA" id="ARBA00022729"/>
    </source>
</evidence>
<dbReference type="PANTHER" id="PTHR11878:SF65">
    <property type="entry name" value="NA_CA-EXCHANGE PROTEIN, ISOFORM G"/>
    <property type="match status" value="1"/>
</dbReference>